<feature type="compositionally biased region" description="Low complexity" evidence="1">
    <location>
        <begin position="261"/>
        <end position="288"/>
    </location>
</feature>
<name>A0ABY8KA62_9ACTN</name>
<keyword evidence="2" id="KW-0812">Transmembrane</keyword>
<feature type="compositionally biased region" description="Low complexity" evidence="1">
    <location>
        <begin position="230"/>
        <end position="252"/>
    </location>
</feature>
<feature type="transmembrane region" description="Helical" evidence="2">
    <location>
        <begin position="330"/>
        <end position="349"/>
    </location>
</feature>
<proteinExistence type="predicted"/>
<evidence type="ECO:0000313" key="5">
    <source>
        <dbReference type="Proteomes" id="UP001216440"/>
    </source>
</evidence>
<dbReference type="NCBIfam" id="NF041528">
    <property type="entry name" value="strep_LAETG"/>
    <property type="match status" value="1"/>
</dbReference>
<protein>
    <submittedName>
        <fullName evidence="4">SCO1860 family LAETG-anchored protein</fullName>
    </submittedName>
</protein>
<keyword evidence="5" id="KW-1185">Reference proteome</keyword>
<evidence type="ECO:0000313" key="4">
    <source>
        <dbReference type="EMBL" id="WGD43701.1"/>
    </source>
</evidence>
<dbReference type="InterPro" id="IPR048202">
    <property type="entry name" value="SCO1860-like"/>
</dbReference>
<feature type="chain" id="PRO_5047391600" evidence="3">
    <location>
        <begin position="31"/>
        <end position="355"/>
    </location>
</feature>
<evidence type="ECO:0000256" key="2">
    <source>
        <dbReference type="SAM" id="Phobius"/>
    </source>
</evidence>
<feature type="compositionally biased region" description="Low complexity" evidence="1">
    <location>
        <begin position="302"/>
        <end position="320"/>
    </location>
</feature>
<feature type="signal peptide" evidence="3">
    <location>
        <begin position="1"/>
        <end position="30"/>
    </location>
</feature>
<keyword evidence="3" id="KW-0732">Signal</keyword>
<evidence type="ECO:0000256" key="3">
    <source>
        <dbReference type="SAM" id="SignalP"/>
    </source>
</evidence>
<gene>
    <name evidence="4" type="ORF">PYS65_28155</name>
</gene>
<organism evidence="4 5">
    <name type="scientific">Streptomyces cathayae</name>
    <dbReference type="NCBI Taxonomy" id="3031124"/>
    <lineage>
        <taxon>Bacteria</taxon>
        <taxon>Bacillati</taxon>
        <taxon>Actinomycetota</taxon>
        <taxon>Actinomycetes</taxon>
        <taxon>Kitasatosporales</taxon>
        <taxon>Streptomycetaceae</taxon>
        <taxon>Streptomyces</taxon>
    </lineage>
</organism>
<keyword evidence="2" id="KW-1133">Transmembrane helix</keyword>
<keyword evidence="2" id="KW-0472">Membrane</keyword>
<reference evidence="4 5" key="1">
    <citation type="submission" date="2023-03" db="EMBL/GenBank/DDBJ databases">
        <authorList>
            <person name="Mo P."/>
        </authorList>
    </citation>
    <scope>NUCLEOTIDE SEQUENCE [LARGE SCALE GENOMIC DNA]</scope>
    <source>
        <strain evidence="4 5">HUAS 5</strain>
    </source>
</reference>
<dbReference type="EMBL" id="CP121682">
    <property type="protein sequence ID" value="WGD43701.1"/>
    <property type="molecule type" value="Genomic_DNA"/>
</dbReference>
<sequence>MPARRWSAVAAATVLAAGPAALAGAGPAQATGEHGSASAAVLRAGFDVALLDKSVNAPLTVSLNEVRAPQSAQKTLLTADLEGVDKGRPFSVLRAEVADAKATVEGNRAESSTTLAKARVHVPGLPLLSLIELEKVTSRAVCETGRTPLASVTLPGSVTVLGKRVRLTSEGTTEVTVPGVGKVRLDLSRTETTSRTAAATALRLEVAVDPLKLNVAEVDGTVTLAEAKCEAPGAPAEQPAAQAEKPGAPAGQSDAPAGKQAAPAEVPAAPDASADEPAAPAGKQAAPAESEESRTADVQPQGARAGQAASAEKAAGADLAETGSDSTTPYVAAAAVVLLAAGGAGVALSRRGRRT</sequence>
<dbReference type="NCBIfam" id="NF041527">
    <property type="entry name" value="SCO1860_LAETG"/>
    <property type="match status" value="1"/>
</dbReference>
<dbReference type="Proteomes" id="UP001216440">
    <property type="component" value="Chromosome"/>
</dbReference>
<evidence type="ECO:0000256" key="1">
    <source>
        <dbReference type="SAM" id="MobiDB-lite"/>
    </source>
</evidence>
<feature type="region of interest" description="Disordered" evidence="1">
    <location>
        <begin position="229"/>
        <end position="326"/>
    </location>
</feature>
<accession>A0ABY8KA62</accession>